<dbReference type="CDD" id="cd13929">
    <property type="entry name" value="PT-DMATS_CymD"/>
    <property type="match status" value="1"/>
</dbReference>
<comment type="similarity">
    <text evidence="1">Belongs to the tryptophan dimethylallyltransferase family.</text>
</comment>
<dbReference type="Pfam" id="PF11991">
    <property type="entry name" value="Trp_DMAT"/>
    <property type="match status" value="1"/>
</dbReference>
<dbReference type="InterPro" id="IPR017795">
    <property type="entry name" value="ABBA_NscD-like"/>
</dbReference>
<protein>
    <submittedName>
        <fullName evidence="3">Uncharacterized protein</fullName>
    </submittedName>
</protein>
<gene>
    <name evidence="3" type="ORF">CNMCM5623_006106</name>
</gene>
<evidence type="ECO:0000313" key="3">
    <source>
        <dbReference type="EMBL" id="KAF7173845.1"/>
    </source>
</evidence>
<organism evidence="3 4">
    <name type="scientific">Aspergillus felis</name>
    <dbReference type="NCBI Taxonomy" id="1287682"/>
    <lineage>
        <taxon>Eukaryota</taxon>
        <taxon>Fungi</taxon>
        <taxon>Dikarya</taxon>
        <taxon>Ascomycota</taxon>
        <taxon>Pezizomycotina</taxon>
        <taxon>Eurotiomycetes</taxon>
        <taxon>Eurotiomycetidae</taxon>
        <taxon>Eurotiales</taxon>
        <taxon>Aspergillaceae</taxon>
        <taxon>Aspergillus</taxon>
        <taxon>Aspergillus subgen. Fumigati</taxon>
    </lineage>
</organism>
<reference evidence="3" key="1">
    <citation type="submission" date="2020-06" db="EMBL/GenBank/DDBJ databases">
        <title>Draft genome sequences of strains closely related to Aspergillus parafelis and Aspergillus hiratsukae.</title>
        <authorList>
            <person name="Dos Santos R.A.C."/>
            <person name="Rivero-Menendez O."/>
            <person name="Steenwyk J.L."/>
            <person name="Mead M.E."/>
            <person name="Goldman G.H."/>
            <person name="Alastruey-Izquierdo A."/>
            <person name="Rokas A."/>
        </authorList>
    </citation>
    <scope>NUCLEOTIDE SEQUENCE</scope>
    <source>
        <strain evidence="3">CNM-CM5623</strain>
    </source>
</reference>
<keyword evidence="2" id="KW-0808">Transferase</keyword>
<dbReference type="NCBIfam" id="TIGR03429">
    <property type="entry name" value="arom_pren_DMATS"/>
    <property type="match status" value="1"/>
</dbReference>
<accession>A0A8H6V187</accession>
<dbReference type="GO" id="GO:0016765">
    <property type="term" value="F:transferase activity, transferring alkyl or aryl (other than methyl) groups"/>
    <property type="evidence" value="ECO:0007669"/>
    <property type="project" value="InterPro"/>
</dbReference>
<evidence type="ECO:0000256" key="1">
    <source>
        <dbReference type="ARBA" id="ARBA00010209"/>
    </source>
</evidence>
<dbReference type="PANTHER" id="PTHR40627">
    <property type="entry name" value="INDOLE PRENYLTRANSFERASE TDIB-RELATED"/>
    <property type="match status" value="1"/>
</dbReference>
<dbReference type="OrthoDB" id="3354387at2759"/>
<dbReference type="AlphaFoldDB" id="A0A8H6V187"/>
<comment type="caution">
    <text evidence="3">The sequence shown here is derived from an EMBL/GenBank/DDBJ whole genome shotgun (WGS) entry which is preliminary data.</text>
</comment>
<evidence type="ECO:0000256" key="2">
    <source>
        <dbReference type="ARBA" id="ARBA00022679"/>
    </source>
</evidence>
<dbReference type="GO" id="GO:0009820">
    <property type="term" value="P:alkaloid metabolic process"/>
    <property type="evidence" value="ECO:0007669"/>
    <property type="project" value="InterPro"/>
</dbReference>
<proteinExistence type="inferred from homology"/>
<evidence type="ECO:0000313" key="4">
    <source>
        <dbReference type="Proteomes" id="UP000654922"/>
    </source>
</evidence>
<dbReference type="EMBL" id="JACBAE010001046">
    <property type="protein sequence ID" value="KAF7173845.1"/>
    <property type="molecule type" value="Genomic_DNA"/>
</dbReference>
<sequence>MTIGKAAASWEKTEQPWQILRRSLAFSASDHEHWWDNVAPILGKSLQLAQYSVDSQYQHLLLYHTLSSKLGRFPNETKDNMVWCAFTPDFETFNITYIYQNASKCTIRLSFEPVGPHAATPLDPTNEEAPRHLLRNIQQVDSTVNLDCYFFFDAALAVTNDEARPDWNKLQNTLAYPGQRLFAVDLNHDGSFMVSSYHFPYVKSVVTSIDTKSLVFKSLSEWARLMNLEVDFSRLDDYLSQPHRKGWFSDIYLSIDCVDPQKMRMKVHTEEMQRLSLDEVRDCWTLGGHLQCEDIDRGFAILEKIWKGLVDEYPSAPIMKICEWEYSPGKCDSVLTVSISTRHVDDQKVVEVLSGAFEGLGWDDHAQMQREIISEAW</sequence>
<name>A0A8H6V187_9EURO</name>
<dbReference type="PANTHER" id="PTHR40627:SF3">
    <property type="entry name" value="PRENYLTRANSFERASE ASQH2-RELATED"/>
    <property type="match status" value="1"/>
</dbReference>
<dbReference type="Proteomes" id="UP000654922">
    <property type="component" value="Unassembled WGS sequence"/>
</dbReference>